<evidence type="ECO:0000313" key="4">
    <source>
        <dbReference type="Proteomes" id="UP001139502"/>
    </source>
</evidence>
<dbReference type="EMBL" id="JANAFB010000076">
    <property type="protein sequence ID" value="MCP3427302.1"/>
    <property type="molecule type" value="Genomic_DNA"/>
</dbReference>
<proteinExistence type="predicted"/>
<feature type="transmembrane region" description="Helical" evidence="2">
    <location>
        <begin position="136"/>
        <end position="164"/>
    </location>
</feature>
<evidence type="ECO:0000256" key="1">
    <source>
        <dbReference type="SAM" id="MobiDB-lite"/>
    </source>
</evidence>
<dbReference type="AlphaFoldDB" id="A0A9X2HGJ1"/>
<accession>A0A9X2HGJ1</accession>
<comment type="caution">
    <text evidence="3">The sequence shown here is derived from an EMBL/GenBank/DDBJ whole genome shotgun (WGS) entry which is preliminary data.</text>
</comment>
<feature type="transmembrane region" description="Helical" evidence="2">
    <location>
        <begin position="176"/>
        <end position="194"/>
    </location>
</feature>
<protein>
    <submittedName>
        <fullName evidence="3">Uncharacterized protein</fullName>
    </submittedName>
</protein>
<feature type="compositionally biased region" description="Basic and acidic residues" evidence="1">
    <location>
        <begin position="386"/>
        <end position="417"/>
    </location>
</feature>
<keyword evidence="4" id="KW-1185">Reference proteome</keyword>
<keyword evidence="2" id="KW-1133">Transmembrane helix</keyword>
<name>A0A9X2HGJ1_9MICC</name>
<sequence length="417" mass="44462">MRDEPWSPLAELLEEFEYFPRRPDAAHSLKVAAGLLLAAAGVVLLTVNEVRPESFDRWLPEVATLPLAAVAVVAGAVYAHRSLPRHLFARLQRWVARRIWVVATLVQVVLAAVSAFLALTLVLLQASGEAEVEDLIAFGGVIAAACVLSFAIGGAQLQVGVVALRSRLRAGATSRWLDTVSLAALFTVPVVVVSRSQLDWAAAAVPAVLALIGSHFQRASAFDRTVQDLMRSYESVRREGLAAASGGPRAPLHAAFREMHIELAQRPRVLGSPVRSASFEALCAVADARSTGRGSPVWSSPRSERSRAAHRVWAMPERDFALGAAQVADAQLQQIDPSLAPPGARVPQDLRAILGSSALPRPAGRRAVGAPSDAGRRSVRRRARSRARDTQAPRPAGDADRGARGLRGGDRRRAAGG</sequence>
<evidence type="ECO:0000256" key="2">
    <source>
        <dbReference type="SAM" id="Phobius"/>
    </source>
</evidence>
<gene>
    <name evidence="3" type="ORF">NBM05_15120</name>
</gene>
<dbReference type="Proteomes" id="UP001139502">
    <property type="component" value="Unassembled WGS sequence"/>
</dbReference>
<feature type="transmembrane region" description="Helical" evidence="2">
    <location>
        <begin position="29"/>
        <end position="47"/>
    </location>
</feature>
<feature type="region of interest" description="Disordered" evidence="1">
    <location>
        <begin position="356"/>
        <end position="417"/>
    </location>
</feature>
<reference evidence="3" key="1">
    <citation type="submission" date="2022-06" db="EMBL/GenBank/DDBJ databases">
        <title>Rothia sp. isolated from sandalwood seedling.</title>
        <authorList>
            <person name="Tuikhar N."/>
            <person name="Kirdat K."/>
            <person name="Thorat V."/>
            <person name="Swetha P."/>
            <person name="Padma S."/>
            <person name="Sundararaj R."/>
            <person name="Yadav A."/>
        </authorList>
    </citation>
    <scope>NUCLEOTIDE SEQUENCE</scope>
    <source>
        <strain evidence="3">AR01</strain>
    </source>
</reference>
<feature type="transmembrane region" description="Helical" evidence="2">
    <location>
        <begin position="59"/>
        <end position="79"/>
    </location>
</feature>
<organism evidence="3 4">
    <name type="scientific">Rothia santali</name>
    <dbReference type="NCBI Taxonomy" id="2949643"/>
    <lineage>
        <taxon>Bacteria</taxon>
        <taxon>Bacillati</taxon>
        <taxon>Actinomycetota</taxon>
        <taxon>Actinomycetes</taxon>
        <taxon>Micrococcales</taxon>
        <taxon>Micrococcaceae</taxon>
        <taxon>Rothia</taxon>
    </lineage>
</organism>
<keyword evidence="2" id="KW-0812">Transmembrane</keyword>
<dbReference type="RefSeq" id="WP_254169146.1">
    <property type="nucleotide sequence ID" value="NZ_JANAFB010000076.1"/>
</dbReference>
<evidence type="ECO:0000313" key="3">
    <source>
        <dbReference type="EMBL" id="MCP3427302.1"/>
    </source>
</evidence>
<keyword evidence="2" id="KW-0472">Membrane</keyword>
<feature type="transmembrane region" description="Helical" evidence="2">
    <location>
        <begin position="99"/>
        <end position="124"/>
    </location>
</feature>